<proteinExistence type="predicted"/>
<dbReference type="Proteomes" id="UP000717696">
    <property type="component" value="Unassembled WGS sequence"/>
</dbReference>
<dbReference type="InterPro" id="IPR007817">
    <property type="entry name" value="Isocyanide_synthase_DIT1"/>
</dbReference>
<dbReference type="AlphaFoldDB" id="A0A9P9ILD5"/>
<accession>A0A9P9ILD5</accession>
<dbReference type="EMBL" id="JAGMUU010000025">
    <property type="protein sequence ID" value="KAH7123440.1"/>
    <property type="molecule type" value="Genomic_DNA"/>
</dbReference>
<gene>
    <name evidence="1" type="ORF">B0J13DRAFT_680100</name>
</gene>
<keyword evidence="2" id="KW-1185">Reference proteome</keyword>
<reference evidence="1" key="1">
    <citation type="journal article" date="2021" name="Nat. Commun.">
        <title>Genetic determinants of endophytism in the Arabidopsis root mycobiome.</title>
        <authorList>
            <person name="Mesny F."/>
            <person name="Miyauchi S."/>
            <person name="Thiergart T."/>
            <person name="Pickel B."/>
            <person name="Atanasova L."/>
            <person name="Karlsson M."/>
            <person name="Huettel B."/>
            <person name="Barry K.W."/>
            <person name="Haridas S."/>
            <person name="Chen C."/>
            <person name="Bauer D."/>
            <person name="Andreopoulos W."/>
            <person name="Pangilinan J."/>
            <person name="LaButti K."/>
            <person name="Riley R."/>
            <person name="Lipzen A."/>
            <person name="Clum A."/>
            <person name="Drula E."/>
            <person name="Henrissat B."/>
            <person name="Kohler A."/>
            <person name="Grigoriev I.V."/>
            <person name="Martin F.M."/>
            <person name="Hacquard S."/>
        </authorList>
    </citation>
    <scope>NUCLEOTIDE SEQUENCE</scope>
    <source>
        <strain evidence="1">MPI-CAGE-AT-0021</strain>
    </source>
</reference>
<dbReference type="PANTHER" id="PTHR37285">
    <property type="entry name" value="SPORE WALL MATURATION PROTEIN DIT1"/>
    <property type="match status" value="1"/>
</dbReference>
<evidence type="ECO:0000313" key="1">
    <source>
        <dbReference type="EMBL" id="KAH7123440.1"/>
    </source>
</evidence>
<dbReference type="PANTHER" id="PTHR37285:SF5">
    <property type="entry name" value="SPORE WALL MATURATION PROTEIN DIT1"/>
    <property type="match status" value="1"/>
</dbReference>
<comment type="caution">
    <text evidence="1">The sequence shown here is derived from an EMBL/GenBank/DDBJ whole genome shotgun (WGS) entry which is preliminary data.</text>
</comment>
<organism evidence="1 2">
    <name type="scientific">Dactylonectria estremocensis</name>
    <dbReference type="NCBI Taxonomy" id="1079267"/>
    <lineage>
        <taxon>Eukaryota</taxon>
        <taxon>Fungi</taxon>
        <taxon>Dikarya</taxon>
        <taxon>Ascomycota</taxon>
        <taxon>Pezizomycotina</taxon>
        <taxon>Sordariomycetes</taxon>
        <taxon>Hypocreomycetidae</taxon>
        <taxon>Hypocreales</taxon>
        <taxon>Nectriaceae</taxon>
        <taxon>Dactylonectria</taxon>
    </lineage>
</organism>
<evidence type="ECO:0000313" key="2">
    <source>
        <dbReference type="Proteomes" id="UP000717696"/>
    </source>
</evidence>
<protein>
    <submittedName>
        <fullName evidence="1">Pyoverdine/dityrosine biosynthesis protein</fullName>
    </submittedName>
</protein>
<name>A0A9P9ILD5_9HYPO</name>
<dbReference type="Pfam" id="PF05141">
    <property type="entry name" value="DIT1_PvcA"/>
    <property type="match status" value="1"/>
</dbReference>
<sequence>MEVSNAGVSVFHRFQASFVHDGKGALLYTSGPRKQLLEDNWSVISTFIHVQESSKRPANRTSSIDIDEPVKGLRLYQQCQLQEDGTAKGILLAAESKDNTVGEDFEQFFVQLVLDQLDFALYKPTEPSPEPSPLARITGKIVSLFDSYLRFQGPDDKWEQGGRQVFEARVRHFTSQGAQIQMCLPAFPCKSTNTNKVIGTSPDRGEALALNHLHSFVEAVEKIYKPGAKLWVISDGHVFSDCIGVDDNIVDRYTEELKEMNHEIGLSRGRLDRVDFRSLIDLFQLGDAKAAGEIKNLAASLSIPTITHHVATKETEEAEVCRQILMAGTQPLESVARDRLKSNDEALIALYRGFSRFMLEDLELHPTTKTQTKSQRKKLSTKVAFEMILRNQAYSNLVEILYPNYVRLSIHAHNNAGPKFGIQLFDASKVRVVENLSPDGIPMASEDLLHVPTPWHNSVVEMEGCDYLLVTKAKVAQHAVDCGAMGGGKITNQGGAYFLLQESVKEPVKLLQRAMSFAPVEEPTATEKFLKQAKEVFAPLPVLVSIGLIVMYRFQTTRN</sequence>
<dbReference type="OrthoDB" id="429813at2759"/>